<keyword evidence="2" id="KW-0479">Metal-binding</keyword>
<dbReference type="PANTHER" id="PTHR34858">
    <property type="entry name" value="CYSO-CYSTEINE PEPTIDASE"/>
    <property type="match status" value="1"/>
</dbReference>
<dbReference type="RefSeq" id="WP_197744271.1">
    <property type="nucleotide sequence ID" value="NZ_LR778175.1"/>
</dbReference>
<keyword evidence="8" id="KW-1185">Reference proteome</keyword>
<dbReference type="InterPro" id="IPR028090">
    <property type="entry name" value="JAB_dom_prok"/>
</dbReference>
<dbReference type="GO" id="GO:0006508">
    <property type="term" value="P:proteolysis"/>
    <property type="evidence" value="ECO:0007669"/>
    <property type="project" value="UniProtKB-KW"/>
</dbReference>
<dbReference type="EMBL" id="LR778175">
    <property type="protein sequence ID" value="CAB1277326.1"/>
    <property type="molecule type" value="Genomic_DNA"/>
</dbReference>
<dbReference type="PANTHER" id="PTHR34858:SF1">
    <property type="entry name" value="CYSO-CYSTEINE PEPTIDASE"/>
    <property type="match status" value="1"/>
</dbReference>
<dbReference type="GO" id="GO:0008270">
    <property type="term" value="F:zinc ion binding"/>
    <property type="evidence" value="ECO:0007669"/>
    <property type="project" value="TreeGrafter"/>
</dbReference>
<evidence type="ECO:0000256" key="2">
    <source>
        <dbReference type="ARBA" id="ARBA00022723"/>
    </source>
</evidence>
<dbReference type="InterPro" id="IPR051929">
    <property type="entry name" value="VirAsm_ModProt"/>
</dbReference>
<organism evidence="7 8">
    <name type="scientific">Candidatus Nitrosacidococcus tergens</name>
    <dbReference type="NCBI Taxonomy" id="553981"/>
    <lineage>
        <taxon>Bacteria</taxon>
        <taxon>Pseudomonadati</taxon>
        <taxon>Pseudomonadota</taxon>
        <taxon>Gammaproteobacteria</taxon>
        <taxon>Chromatiales</taxon>
        <taxon>Chromatiaceae</taxon>
        <taxon>Candidatus Nitrosacidococcus</taxon>
    </lineage>
</organism>
<evidence type="ECO:0000313" key="8">
    <source>
        <dbReference type="Proteomes" id="UP000516072"/>
    </source>
</evidence>
<evidence type="ECO:0000256" key="5">
    <source>
        <dbReference type="ARBA" id="ARBA00023049"/>
    </source>
</evidence>
<evidence type="ECO:0000256" key="3">
    <source>
        <dbReference type="ARBA" id="ARBA00022801"/>
    </source>
</evidence>
<evidence type="ECO:0000313" key="7">
    <source>
        <dbReference type="EMBL" id="CAB1277326.1"/>
    </source>
</evidence>
<evidence type="ECO:0000256" key="1">
    <source>
        <dbReference type="ARBA" id="ARBA00022670"/>
    </source>
</evidence>
<dbReference type="Gene3D" id="3.40.140.10">
    <property type="entry name" value="Cytidine Deaminase, domain 2"/>
    <property type="match status" value="1"/>
</dbReference>
<keyword evidence="5" id="KW-0482">Metalloprotease</keyword>
<dbReference type="SUPFAM" id="SSF102712">
    <property type="entry name" value="JAB1/MPN domain"/>
    <property type="match status" value="1"/>
</dbReference>
<dbReference type="CDD" id="cd08070">
    <property type="entry name" value="MPN_like"/>
    <property type="match status" value="1"/>
</dbReference>
<reference evidence="7 8" key="1">
    <citation type="submission" date="2020-03" db="EMBL/GenBank/DDBJ databases">
        <authorList>
            <person name="Picone N."/>
        </authorList>
    </citation>
    <scope>NUCLEOTIDE SEQUENCE [LARGE SCALE GENOMIC DNA]</scope>
    <source>
        <strain evidence="7">NSCAC1</strain>
    </source>
</reference>
<dbReference type="KEGG" id="ntg:NSCAC_1614"/>
<gene>
    <name evidence="7" type="ORF">NSCAC_1614</name>
</gene>
<keyword evidence="3" id="KW-0378">Hydrolase</keyword>
<proteinExistence type="predicted"/>
<feature type="domain" description="MPN" evidence="6">
    <location>
        <begin position="3"/>
        <end position="126"/>
    </location>
</feature>
<protein>
    <submittedName>
        <fullName evidence="7">Mov34/MPN/PAD-1 family protein</fullName>
    </submittedName>
</protein>
<keyword evidence="4" id="KW-0862">Zinc</keyword>
<evidence type="ECO:0000259" key="6">
    <source>
        <dbReference type="PROSITE" id="PS50249"/>
    </source>
</evidence>
<sequence>MERIIIPRTIANQLLAQAQASSQQEICGLISALDGIPTRCHPVENIASYPDTQFLLNPETQIRVMNQIREQGESLFGIYHSHPHSPPIPSKSDTIQAAYPEAFYFIISLNIKGVLEMRCFKFQQGAYRELELEL</sequence>
<name>A0A7G1QBD5_9GAMM</name>
<dbReference type="Pfam" id="PF14464">
    <property type="entry name" value="Prok-JAB"/>
    <property type="match status" value="1"/>
</dbReference>
<dbReference type="Proteomes" id="UP000516072">
    <property type="component" value="Chromosome"/>
</dbReference>
<dbReference type="PROSITE" id="PS50249">
    <property type="entry name" value="MPN"/>
    <property type="match status" value="1"/>
</dbReference>
<dbReference type="GO" id="GO:0008235">
    <property type="term" value="F:metalloexopeptidase activity"/>
    <property type="evidence" value="ECO:0007669"/>
    <property type="project" value="TreeGrafter"/>
</dbReference>
<keyword evidence="1" id="KW-0645">Protease</keyword>
<dbReference type="SMART" id="SM00232">
    <property type="entry name" value="JAB_MPN"/>
    <property type="match status" value="1"/>
</dbReference>
<accession>A0A7G1QBD5</accession>
<dbReference type="InterPro" id="IPR037518">
    <property type="entry name" value="MPN"/>
</dbReference>
<dbReference type="AlphaFoldDB" id="A0A7G1QBD5"/>
<evidence type="ECO:0000256" key="4">
    <source>
        <dbReference type="ARBA" id="ARBA00022833"/>
    </source>
</evidence>
<dbReference type="InterPro" id="IPR000555">
    <property type="entry name" value="JAMM/MPN+_dom"/>
</dbReference>